<keyword evidence="2" id="KW-1185">Reference proteome</keyword>
<dbReference type="InterPro" id="IPR032675">
    <property type="entry name" value="LRR_dom_sf"/>
</dbReference>
<accession>A0A2H3IVM7</accession>
<dbReference type="EMBL" id="KB467831">
    <property type="protein sequence ID" value="PCH33781.1"/>
    <property type="molecule type" value="Genomic_DNA"/>
</dbReference>
<reference evidence="1 2" key="1">
    <citation type="journal article" date="2012" name="Science">
        <title>The Paleozoic origin of enzymatic lignin decomposition reconstructed from 31 fungal genomes.</title>
        <authorList>
            <person name="Floudas D."/>
            <person name="Binder M."/>
            <person name="Riley R."/>
            <person name="Barry K."/>
            <person name="Blanchette R.A."/>
            <person name="Henrissat B."/>
            <person name="Martinez A.T."/>
            <person name="Otillar R."/>
            <person name="Spatafora J.W."/>
            <person name="Yadav J.S."/>
            <person name="Aerts A."/>
            <person name="Benoit I."/>
            <person name="Boyd A."/>
            <person name="Carlson A."/>
            <person name="Copeland A."/>
            <person name="Coutinho P.M."/>
            <person name="de Vries R.P."/>
            <person name="Ferreira P."/>
            <person name="Findley K."/>
            <person name="Foster B."/>
            <person name="Gaskell J."/>
            <person name="Glotzer D."/>
            <person name="Gorecki P."/>
            <person name="Heitman J."/>
            <person name="Hesse C."/>
            <person name="Hori C."/>
            <person name="Igarashi K."/>
            <person name="Jurgens J.A."/>
            <person name="Kallen N."/>
            <person name="Kersten P."/>
            <person name="Kohler A."/>
            <person name="Kuees U."/>
            <person name="Kumar T.K.A."/>
            <person name="Kuo A."/>
            <person name="LaButti K."/>
            <person name="Larrondo L.F."/>
            <person name="Lindquist E."/>
            <person name="Ling A."/>
            <person name="Lombard V."/>
            <person name="Lucas S."/>
            <person name="Lundell T."/>
            <person name="Martin R."/>
            <person name="McLaughlin D.J."/>
            <person name="Morgenstern I."/>
            <person name="Morin E."/>
            <person name="Murat C."/>
            <person name="Nagy L.G."/>
            <person name="Nolan M."/>
            <person name="Ohm R.A."/>
            <person name="Patyshakuliyeva A."/>
            <person name="Rokas A."/>
            <person name="Ruiz-Duenas F.J."/>
            <person name="Sabat G."/>
            <person name="Salamov A."/>
            <person name="Samejima M."/>
            <person name="Schmutz J."/>
            <person name="Slot J.C."/>
            <person name="St John F."/>
            <person name="Stenlid J."/>
            <person name="Sun H."/>
            <person name="Sun S."/>
            <person name="Syed K."/>
            <person name="Tsang A."/>
            <person name="Wiebenga A."/>
            <person name="Young D."/>
            <person name="Pisabarro A."/>
            <person name="Eastwood D.C."/>
            <person name="Martin F."/>
            <person name="Cullen D."/>
            <person name="Grigoriev I.V."/>
            <person name="Hibbett D.S."/>
        </authorList>
    </citation>
    <scope>NUCLEOTIDE SEQUENCE [LARGE SCALE GENOMIC DNA]</scope>
    <source>
        <strain evidence="1 2">MD-104</strain>
    </source>
</reference>
<evidence type="ECO:0008006" key="3">
    <source>
        <dbReference type="Google" id="ProtNLM"/>
    </source>
</evidence>
<proteinExistence type="predicted"/>
<dbReference type="Gene3D" id="3.80.10.10">
    <property type="entry name" value="Ribonuclease Inhibitor"/>
    <property type="match status" value="1"/>
</dbReference>
<dbReference type="AlphaFoldDB" id="A0A2H3IVM7"/>
<evidence type="ECO:0000313" key="1">
    <source>
        <dbReference type="EMBL" id="PCH33781.1"/>
    </source>
</evidence>
<name>A0A2H3IVM7_WOLCO</name>
<dbReference type="Proteomes" id="UP000218811">
    <property type="component" value="Unassembled WGS sequence"/>
</dbReference>
<organism evidence="1 2">
    <name type="scientific">Wolfiporia cocos (strain MD-104)</name>
    <name type="common">Brown rot fungus</name>
    <dbReference type="NCBI Taxonomy" id="742152"/>
    <lineage>
        <taxon>Eukaryota</taxon>
        <taxon>Fungi</taxon>
        <taxon>Dikarya</taxon>
        <taxon>Basidiomycota</taxon>
        <taxon>Agaricomycotina</taxon>
        <taxon>Agaricomycetes</taxon>
        <taxon>Polyporales</taxon>
        <taxon>Phaeolaceae</taxon>
        <taxon>Wolfiporia</taxon>
    </lineage>
</organism>
<dbReference type="OrthoDB" id="2951834at2759"/>
<dbReference type="OMA" id="YELYLEP"/>
<protein>
    <recommendedName>
        <fullName evidence="3">F-box domain-containing protein</fullName>
    </recommendedName>
</protein>
<sequence length="400" mass="45964">MDNSPTFLTIPFELRLPIYEWFLTQHRQIRLNRQPSSQHLRFLRICKQIYDEASPLFYRYISLRHERQINAFILHADQSICTQVTWADVANDGRVILAKDARKEADSASPLSNLHIALRRMPSLKRLRVFPCRQGLPFSLQRVPAGLALDFETAMYPSGSHHQLRGYELYLEPETKVTPFAVISPESIELLRLTGDCHLPASPHMPALCHLTLHAITGNHFDLHTVVQCFPGARLESFCYGHGDRLGFEFRNRHLESLIPLSCGQLRKLVLLGCSRLTSTAIATCLDGLPQLDYFALSLITVDELRTNFVLSLSPTISVVKLHIINAWYAIPLIAEERGLCDALETTILNRKIPPRQIWVNFRDRLMIEEDRRSRWREIAYCRQFMLAVGPWNTGDQEDL</sequence>
<gene>
    <name evidence="1" type="ORF">WOLCODRAFT_147864</name>
</gene>
<evidence type="ECO:0000313" key="2">
    <source>
        <dbReference type="Proteomes" id="UP000218811"/>
    </source>
</evidence>